<accession>A0A0C9YGM2</accession>
<protein>
    <submittedName>
        <fullName evidence="1">Uncharacterized protein</fullName>
    </submittedName>
</protein>
<evidence type="ECO:0000313" key="2">
    <source>
        <dbReference type="Proteomes" id="UP000054477"/>
    </source>
</evidence>
<proteinExistence type="predicted"/>
<dbReference type="AlphaFoldDB" id="A0A0C9YGM2"/>
<keyword evidence="2" id="KW-1185">Reference proteome</keyword>
<organism evidence="1 2">
    <name type="scientific">Laccaria amethystina LaAM-08-1</name>
    <dbReference type="NCBI Taxonomy" id="1095629"/>
    <lineage>
        <taxon>Eukaryota</taxon>
        <taxon>Fungi</taxon>
        <taxon>Dikarya</taxon>
        <taxon>Basidiomycota</taxon>
        <taxon>Agaricomycotina</taxon>
        <taxon>Agaricomycetes</taxon>
        <taxon>Agaricomycetidae</taxon>
        <taxon>Agaricales</taxon>
        <taxon>Agaricineae</taxon>
        <taxon>Hydnangiaceae</taxon>
        <taxon>Laccaria</taxon>
    </lineage>
</organism>
<evidence type="ECO:0000313" key="1">
    <source>
        <dbReference type="EMBL" id="KIK09497.1"/>
    </source>
</evidence>
<sequence length="69" mass="7872">MAYKYSKYEKLQSTSGMGKAQCAWWGKFNVAIMVAIANFQFFNKPNKLCLLYQLSPWHLLPASSDVIPP</sequence>
<name>A0A0C9YGM2_9AGAR</name>
<gene>
    <name evidence="1" type="ORF">K443DRAFT_641</name>
</gene>
<reference evidence="2" key="2">
    <citation type="submission" date="2015-01" db="EMBL/GenBank/DDBJ databases">
        <title>Evolutionary Origins and Diversification of the Mycorrhizal Mutualists.</title>
        <authorList>
            <consortium name="DOE Joint Genome Institute"/>
            <consortium name="Mycorrhizal Genomics Consortium"/>
            <person name="Kohler A."/>
            <person name="Kuo A."/>
            <person name="Nagy L.G."/>
            <person name="Floudas D."/>
            <person name="Copeland A."/>
            <person name="Barry K.W."/>
            <person name="Cichocki N."/>
            <person name="Veneault-Fourrey C."/>
            <person name="LaButti K."/>
            <person name="Lindquist E.A."/>
            <person name="Lipzen A."/>
            <person name="Lundell T."/>
            <person name="Morin E."/>
            <person name="Murat C."/>
            <person name="Riley R."/>
            <person name="Ohm R."/>
            <person name="Sun H."/>
            <person name="Tunlid A."/>
            <person name="Henrissat B."/>
            <person name="Grigoriev I.V."/>
            <person name="Hibbett D.S."/>
            <person name="Martin F."/>
        </authorList>
    </citation>
    <scope>NUCLEOTIDE SEQUENCE [LARGE SCALE GENOMIC DNA]</scope>
    <source>
        <strain evidence="2">LaAM-08-1</strain>
    </source>
</reference>
<dbReference type="Proteomes" id="UP000054477">
    <property type="component" value="Unassembled WGS sequence"/>
</dbReference>
<dbReference type="HOGENOM" id="CLU_2776317_0_0_1"/>
<dbReference type="EMBL" id="KN838538">
    <property type="protein sequence ID" value="KIK09497.1"/>
    <property type="molecule type" value="Genomic_DNA"/>
</dbReference>
<reference evidence="1 2" key="1">
    <citation type="submission" date="2014-04" db="EMBL/GenBank/DDBJ databases">
        <authorList>
            <consortium name="DOE Joint Genome Institute"/>
            <person name="Kuo A."/>
            <person name="Kohler A."/>
            <person name="Nagy L.G."/>
            <person name="Floudas D."/>
            <person name="Copeland A."/>
            <person name="Barry K.W."/>
            <person name="Cichocki N."/>
            <person name="Veneault-Fourrey C."/>
            <person name="LaButti K."/>
            <person name="Lindquist E.A."/>
            <person name="Lipzen A."/>
            <person name="Lundell T."/>
            <person name="Morin E."/>
            <person name="Murat C."/>
            <person name="Sun H."/>
            <person name="Tunlid A."/>
            <person name="Henrissat B."/>
            <person name="Grigoriev I.V."/>
            <person name="Hibbett D.S."/>
            <person name="Martin F."/>
            <person name="Nordberg H.P."/>
            <person name="Cantor M.N."/>
            <person name="Hua S.X."/>
        </authorList>
    </citation>
    <scope>NUCLEOTIDE SEQUENCE [LARGE SCALE GENOMIC DNA]</scope>
    <source>
        <strain evidence="1 2">LaAM-08-1</strain>
    </source>
</reference>